<feature type="non-terminal residue" evidence="1">
    <location>
        <position position="1"/>
    </location>
</feature>
<accession>A0A0F8Z3K9</accession>
<dbReference type="Pfam" id="PF05014">
    <property type="entry name" value="Nuc_deoxyrib_tr"/>
    <property type="match status" value="1"/>
</dbReference>
<gene>
    <name evidence="1" type="ORF">LCGC14_3018960</name>
</gene>
<reference evidence="1" key="1">
    <citation type="journal article" date="2015" name="Nature">
        <title>Complex archaea that bridge the gap between prokaryotes and eukaryotes.</title>
        <authorList>
            <person name="Spang A."/>
            <person name="Saw J.H."/>
            <person name="Jorgensen S.L."/>
            <person name="Zaremba-Niedzwiedzka K."/>
            <person name="Martijn J."/>
            <person name="Lind A.E."/>
            <person name="van Eijk R."/>
            <person name="Schleper C."/>
            <person name="Guy L."/>
            <person name="Ettema T.J."/>
        </authorList>
    </citation>
    <scope>NUCLEOTIDE SEQUENCE</scope>
</reference>
<name>A0A0F8Z3K9_9ZZZZ</name>
<comment type="caution">
    <text evidence="1">The sequence shown here is derived from an EMBL/GenBank/DDBJ whole genome shotgun (WGS) entry which is preliminary data.</text>
</comment>
<evidence type="ECO:0000313" key="1">
    <source>
        <dbReference type="EMBL" id="KKK60979.1"/>
    </source>
</evidence>
<dbReference type="Gene3D" id="3.40.50.450">
    <property type="match status" value="1"/>
</dbReference>
<evidence type="ECO:0008006" key="2">
    <source>
        <dbReference type="Google" id="ProtNLM"/>
    </source>
</evidence>
<dbReference type="InterPro" id="IPR007710">
    <property type="entry name" value="Nucleoside_deoxyribTrfase"/>
</dbReference>
<protein>
    <recommendedName>
        <fullName evidence="2">Nucleoside 2-deoxyribosyltransferase</fullName>
    </recommendedName>
</protein>
<proteinExistence type="predicted"/>
<dbReference type="EMBL" id="LAZR01062701">
    <property type="protein sequence ID" value="KKK60979.1"/>
    <property type="molecule type" value="Genomic_DNA"/>
</dbReference>
<dbReference type="AlphaFoldDB" id="A0A0F8Z3K9"/>
<organism evidence="1">
    <name type="scientific">marine sediment metagenome</name>
    <dbReference type="NCBI Taxonomy" id="412755"/>
    <lineage>
        <taxon>unclassified sequences</taxon>
        <taxon>metagenomes</taxon>
        <taxon>ecological metagenomes</taxon>
    </lineage>
</organism>
<dbReference type="SUPFAM" id="SSF52309">
    <property type="entry name" value="N-(deoxy)ribosyltransferase-like"/>
    <property type="match status" value="1"/>
</dbReference>
<sequence length="106" mass="11639">IYGSGSPTALHPFETDKGITTRDRSDIQACDILLVNAIGITVTSVGTAIELGWADAFRKPIVMVLPKKEQPTHPFNHGMVREITGYTVENLDEGLYICQVILQRGQ</sequence>